<comment type="catalytic activity">
    <reaction evidence="8">
        <text>RNA(n) + a ribonucleoside 5'-triphosphate = RNA(n+1) + diphosphate</text>
        <dbReference type="Rhea" id="RHEA:21248"/>
        <dbReference type="Rhea" id="RHEA-COMP:14527"/>
        <dbReference type="Rhea" id="RHEA-COMP:17342"/>
        <dbReference type="ChEBI" id="CHEBI:33019"/>
        <dbReference type="ChEBI" id="CHEBI:61557"/>
        <dbReference type="ChEBI" id="CHEBI:140395"/>
        <dbReference type="EC" id="2.7.7.48"/>
    </reaction>
</comment>
<keyword evidence="2 12" id="KW-0696">RNA-directed RNA polymerase</keyword>
<sequence length="703" mass="79777">MKSPIALLRNLLFDFRRLHPGVKGLDRDFVTIKQRVKNEGYGFLTVALPALDEALLRGLAEERFTCPLGFKKIRGGAIPEFFQGMLGEIFDPYTGTLKEGSERTYLRDVHTFLRLFKKTQLSSDGEALLHRKAVDEFYQCDETASSVVIPDRQDHLIGLVGRTILLSLHRKDKEDERYYRHGPGAVQENCSANQKWSALHLQLEKAETPDWFGTTNFFKVESHDEWRHFVMGHNHQRVKRSRVHASRHAPKTPQTWRSYVDLSVERSQGTTDPLSPKSRRVCQSLPRDDFHGSVPVLHSTERFRGSSRDRTQGPVRPRGASAKLISVLKNTTSRRTITIEPFLRQYLQQGLNTMLRESITECKVLRNCLALTDQSKNQILALEGSRTKNWATIDLKSASDLLSVTLVRSVFRHHSDFLGMMMDARSPFVYTAESEDSAVSLGKFAGMGNATTFPVQSICFAVIGIAAILDTWGLKPTMDRVVRASRLVRVYGDDIIVHKDYAHQVVGWLQDVGLRVNVKKSFLEGNFRESCGVEAYKGVVITPLYIRHWPHNIGESPSVCAHLVSFCNQSWLQGLYSMSNYLRGLIEEHLGTALPLVSSESGSLGWFSRSEAVEPHKWCRNTHQFLTRTFALKPLKVWDELDGEAALLKCLSIAKRGEDLQLAHLDPIGIDKDHLSKTVRRFHNRLIRRWVPSLTSEGLNLQI</sequence>
<keyword evidence="6" id="KW-0693">Viral RNA replication</keyword>
<evidence type="ECO:0000256" key="9">
    <source>
        <dbReference type="PIRSR" id="PIRSR605093-1"/>
    </source>
</evidence>
<dbReference type="Pfam" id="PF03431">
    <property type="entry name" value="RNA_replicase_B"/>
    <property type="match status" value="1"/>
</dbReference>
<dbReference type="GO" id="GO:0000166">
    <property type="term" value="F:nucleotide binding"/>
    <property type="evidence" value="ECO:0007669"/>
    <property type="project" value="UniProtKB-KW"/>
</dbReference>
<organism evidence="12">
    <name type="scientific">Leviviridae sp</name>
    <dbReference type="NCBI Taxonomy" id="2027243"/>
    <lineage>
        <taxon>Viruses</taxon>
        <taxon>Riboviria</taxon>
        <taxon>Orthornavirae</taxon>
        <taxon>Lenarviricota</taxon>
        <taxon>Leviviricetes</taxon>
        <taxon>Norzivirales</taxon>
        <taxon>Fiersviridae</taxon>
    </lineage>
</organism>
<dbReference type="InterPro" id="IPR005093">
    <property type="entry name" value="RNArep_beta"/>
</dbReference>
<evidence type="ECO:0000256" key="2">
    <source>
        <dbReference type="ARBA" id="ARBA00022484"/>
    </source>
</evidence>
<evidence type="ECO:0000256" key="8">
    <source>
        <dbReference type="ARBA" id="ARBA00048744"/>
    </source>
</evidence>
<keyword evidence="5" id="KW-0547">Nucleotide-binding</keyword>
<evidence type="ECO:0000256" key="3">
    <source>
        <dbReference type="ARBA" id="ARBA00022679"/>
    </source>
</evidence>
<feature type="binding site" evidence="9">
    <location>
        <position position="394"/>
    </location>
    <ligand>
        <name>Mg(2+)</name>
        <dbReference type="ChEBI" id="CHEBI:18420"/>
        <label>2</label>
    </ligand>
</feature>
<name>A0A514D4A9_9VIRU</name>
<gene>
    <name evidence="12" type="ORF">H1RhizoLitter1175_000004</name>
</gene>
<dbReference type="EC" id="2.7.7.48" evidence="1"/>
<keyword evidence="4" id="KW-0548">Nucleotidyltransferase</keyword>
<feature type="region of interest" description="Disordered" evidence="10">
    <location>
        <begin position="290"/>
        <end position="317"/>
    </location>
</feature>
<dbReference type="InterPro" id="IPR007096">
    <property type="entry name" value="RNA-dir_Rpol_cat_phage"/>
</dbReference>
<feature type="compositionally biased region" description="Basic and acidic residues" evidence="10">
    <location>
        <begin position="299"/>
        <end position="311"/>
    </location>
</feature>
<evidence type="ECO:0000256" key="7">
    <source>
        <dbReference type="ARBA" id="ARBA00030248"/>
    </source>
</evidence>
<comment type="cofactor">
    <cofactor evidence="9">
        <name>Mg(2+)</name>
        <dbReference type="ChEBI" id="CHEBI:18420"/>
    </cofactor>
    <text evidence="9">Binds 2 Mg(2+) per subunit.</text>
</comment>
<keyword evidence="3" id="KW-0808">Transferase</keyword>
<evidence type="ECO:0000256" key="6">
    <source>
        <dbReference type="ARBA" id="ARBA00022953"/>
    </source>
</evidence>
<dbReference type="GO" id="GO:0046872">
    <property type="term" value="F:metal ion binding"/>
    <property type="evidence" value="ECO:0007669"/>
    <property type="project" value="UniProtKB-KW"/>
</dbReference>
<reference evidence="12" key="1">
    <citation type="submission" date="2019-05" db="EMBL/GenBank/DDBJ databases">
        <title>Metatranscriptomic reconstruction reveals RNA viruses with the potential to shape carbon cycling in soil.</title>
        <authorList>
            <person name="Starr E.P."/>
            <person name="Nuccio E."/>
            <person name="Pett-Ridge J."/>
            <person name="Banfield J.F."/>
            <person name="Firestone M.K."/>
        </authorList>
    </citation>
    <scope>NUCLEOTIDE SEQUENCE</scope>
    <source>
        <strain evidence="12">H1_Rhizo_Litter_1_scaffold_175</strain>
    </source>
</reference>
<feature type="binding site" evidence="9">
    <location>
        <position position="493"/>
    </location>
    <ligand>
        <name>Mg(2+)</name>
        <dbReference type="ChEBI" id="CHEBI:18420"/>
        <label>2</label>
    </ligand>
</feature>
<evidence type="ECO:0000256" key="4">
    <source>
        <dbReference type="ARBA" id="ARBA00022695"/>
    </source>
</evidence>
<protein>
    <recommendedName>
        <fullName evidence="1">RNA-directed RNA polymerase</fullName>
        <ecNumber evidence="1">2.7.7.48</ecNumber>
    </recommendedName>
    <alternativeName>
        <fullName evidence="7">RNA replicase beta chain</fullName>
    </alternativeName>
</protein>
<keyword evidence="9" id="KW-0460">Magnesium</keyword>
<dbReference type="EMBL" id="MN034078">
    <property type="protein sequence ID" value="QDH88427.1"/>
    <property type="molecule type" value="Genomic_RNA"/>
</dbReference>
<proteinExistence type="predicted"/>
<feature type="binding site" evidence="9">
    <location>
        <position position="494"/>
    </location>
    <ligand>
        <name>Mg(2+)</name>
        <dbReference type="ChEBI" id="CHEBI:18420"/>
        <label>2</label>
    </ligand>
</feature>
<feature type="domain" description="RdRp catalytic" evidence="11">
    <location>
        <begin position="379"/>
        <end position="525"/>
    </location>
</feature>
<evidence type="ECO:0000259" key="11">
    <source>
        <dbReference type="PROSITE" id="PS50522"/>
    </source>
</evidence>
<keyword evidence="9" id="KW-0479">Metal-binding</keyword>
<evidence type="ECO:0000256" key="1">
    <source>
        <dbReference type="ARBA" id="ARBA00012494"/>
    </source>
</evidence>
<dbReference type="PROSITE" id="PS50522">
    <property type="entry name" value="RDRP_PHAGE"/>
    <property type="match status" value="1"/>
</dbReference>
<evidence type="ECO:0000313" key="12">
    <source>
        <dbReference type="EMBL" id="QDH88427.1"/>
    </source>
</evidence>
<dbReference type="GO" id="GO:0039694">
    <property type="term" value="P:viral RNA genome replication"/>
    <property type="evidence" value="ECO:0007669"/>
    <property type="project" value="InterPro"/>
</dbReference>
<evidence type="ECO:0000256" key="10">
    <source>
        <dbReference type="SAM" id="MobiDB-lite"/>
    </source>
</evidence>
<evidence type="ECO:0000256" key="5">
    <source>
        <dbReference type="ARBA" id="ARBA00022741"/>
    </source>
</evidence>
<dbReference type="GO" id="GO:0003968">
    <property type="term" value="F:RNA-directed RNA polymerase activity"/>
    <property type="evidence" value="ECO:0007669"/>
    <property type="project" value="UniProtKB-KW"/>
</dbReference>
<accession>A0A514D4A9</accession>